<keyword evidence="2" id="KW-1185">Reference proteome</keyword>
<evidence type="ECO:0000313" key="2">
    <source>
        <dbReference type="Proteomes" id="UP000036403"/>
    </source>
</evidence>
<protein>
    <submittedName>
        <fullName evidence="1">Histone deacetylase 10-like protein</fullName>
    </submittedName>
</protein>
<name>A0A0J7KAI9_LASNI</name>
<accession>A0A0J7KAI9</accession>
<reference evidence="1 2" key="1">
    <citation type="submission" date="2015-04" db="EMBL/GenBank/DDBJ databases">
        <title>Lasius niger genome sequencing.</title>
        <authorList>
            <person name="Konorov E.A."/>
            <person name="Nikitin M.A."/>
            <person name="Kirill M.V."/>
            <person name="Chang P."/>
        </authorList>
    </citation>
    <scope>NUCLEOTIDE SEQUENCE [LARGE SCALE GENOMIC DNA]</scope>
    <source>
        <tissue evidence="1">Whole</tissue>
    </source>
</reference>
<dbReference type="AlphaFoldDB" id="A0A0J7KAI9"/>
<sequence>MGRTPPLLFFTKNILDTKLGLSPLGRFSIPCCFRRAICSDISGDSLVMNRECLQLLIMRGFETNEILAPVINLRTCGGAPNSFHLSWKASS</sequence>
<gene>
    <name evidence="1" type="ORF">RF55_13456</name>
</gene>
<evidence type="ECO:0000313" key="1">
    <source>
        <dbReference type="EMBL" id="KMQ87294.1"/>
    </source>
</evidence>
<proteinExistence type="predicted"/>
<dbReference type="PaxDb" id="67767-A0A0J7KAI9"/>
<dbReference type="Proteomes" id="UP000036403">
    <property type="component" value="Unassembled WGS sequence"/>
</dbReference>
<organism evidence="1 2">
    <name type="scientific">Lasius niger</name>
    <name type="common">Black garden ant</name>
    <dbReference type="NCBI Taxonomy" id="67767"/>
    <lineage>
        <taxon>Eukaryota</taxon>
        <taxon>Metazoa</taxon>
        <taxon>Ecdysozoa</taxon>
        <taxon>Arthropoda</taxon>
        <taxon>Hexapoda</taxon>
        <taxon>Insecta</taxon>
        <taxon>Pterygota</taxon>
        <taxon>Neoptera</taxon>
        <taxon>Endopterygota</taxon>
        <taxon>Hymenoptera</taxon>
        <taxon>Apocrita</taxon>
        <taxon>Aculeata</taxon>
        <taxon>Formicoidea</taxon>
        <taxon>Formicidae</taxon>
        <taxon>Formicinae</taxon>
        <taxon>Lasius</taxon>
        <taxon>Lasius</taxon>
    </lineage>
</organism>
<dbReference type="EMBL" id="LBMM01010722">
    <property type="protein sequence ID" value="KMQ87294.1"/>
    <property type="molecule type" value="Genomic_DNA"/>
</dbReference>
<comment type="caution">
    <text evidence="1">The sequence shown here is derived from an EMBL/GenBank/DDBJ whole genome shotgun (WGS) entry which is preliminary data.</text>
</comment>